<name>A0A401P205_SCYTO</name>
<accession>A0A401P205</accession>
<evidence type="ECO:0000313" key="6">
    <source>
        <dbReference type="EMBL" id="GCB67158.1"/>
    </source>
</evidence>
<evidence type="ECO:0000313" key="7">
    <source>
        <dbReference type="Proteomes" id="UP000288216"/>
    </source>
</evidence>
<evidence type="ECO:0000259" key="5">
    <source>
        <dbReference type="PROSITE" id="PS50199"/>
    </source>
</evidence>
<keyword evidence="2 4" id="KW-0863">Zinc-finger</keyword>
<evidence type="ECO:0000256" key="1">
    <source>
        <dbReference type="ARBA" id="ARBA00022723"/>
    </source>
</evidence>
<keyword evidence="7" id="KW-1185">Reference proteome</keyword>
<dbReference type="PROSITE" id="PS50199">
    <property type="entry name" value="ZF_RANBP2_2"/>
    <property type="match status" value="1"/>
</dbReference>
<reference evidence="6 7" key="1">
    <citation type="journal article" date="2018" name="Nat. Ecol. Evol.">
        <title>Shark genomes provide insights into elasmobranch evolution and the origin of vertebrates.</title>
        <authorList>
            <person name="Hara Y"/>
            <person name="Yamaguchi K"/>
            <person name="Onimaru K"/>
            <person name="Kadota M"/>
            <person name="Koyanagi M"/>
            <person name="Keeley SD"/>
            <person name="Tatsumi K"/>
            <person name="Tanaka K"/>
            <person name="Motone F"/>
            <person name="Kageyama Y"/>
            <person name="Nozu R"/>
            <person name="Adachi N"/>
            <person name="Nishimura O"/>
            <person name="Nakagawa R"/>
            <person name="Tanegashima C"/>
            <person name="Kiyatake I"/>
            <person name="Matsumoto R"/>
            <person name="Murakumo K"/>
            <person name="Nishida K"/>
            <person name="Terakita A"/>
            <person name="Kuratani S"/>
            <person name="Sato K"/>
            <person name="Hyodo S Kuraku.S."/>
        </authorList>
    </citation>
    <scope>NUCLEOTIDE SEQUENCE [LARGE SCALE GENOMIC DNA]</scope>
</reference>
<organism evidence="6 7">
    <name type="scientific">Scyliorhinus torazame</name>
    <name type="common">Cloudy catshark</name>
    <name type="synonym">Catulus torazame</name>
    <dbReference type="NCBI Taxonomy" id="75743"/>
    <lineage>
        <taxon>Eukaryota</taxon>
        <taxon>Metazoa</taxon>
        <taxon>Chordata</taxon>
        <taxon>Craniata</taxon>
        <taxon>Vertebrata</taxon>
        <taxon>Chondrichthyes</taxon>
        <taxon>Elasmobranchii</taxon>
        <taxon>Galeomorphii</taxon>
        <taxon>Galeoidea</taxon>
        <taxon>Carcharhiniformes</taxon>
        <taxon>Scyliorhinidae</taxon>
        <taxon>Scyliorhinus</taxon>
    </lineage>
</organism>
<dbReference type="InterPro" id="IPR001876">
    <property type="entry name" value="Znf_RanBP2"/>
</dbReference>
<dbReference type="GO" id="GO:0008270">
    <property type="term" value="F:zinc ion binding"/>
    <property type="evidence" value="ECO:0007669"/>
    <property type="project" value="UniProtKB-KW"/>
</dbReference>
<evidence type="ECO:0000256" key="3">
    <source>
        <dbReference type="ARBA" id="ARBA00022833"/>
    </source>
</evidence>
<dbReference type="AlphaFoldDB" id="A0A401P205"/>
<protein>
    <recommendedName>
        <fullName evidence="5">RanBP2-type domain-containing protein</fullName>
    </recommendedName>
</protein>
<sequence length="536" mass="58796">MSVSPECADIPRSSASCLNRIKRPNPKDQPRSKQNGACLFFRIFNWNTLNLTLNLLPSLYSQPLLSRGADFEDLSTPVTCAVPKLEGKGCEPQEEMFTEEMPVQDPAASTCVSIDKVPRKRLAETPINEIAPKRELSCSTSCSKVQSVHTLRTGCKDVIKKSPRPNRISTGHFTAWGVEDNEVLYYMLKDGQSVGTAFVPTSCEEGPKSSQRLQNYNNNCRNEEERYTISPFRAIQTKVKRKHFATWMTSDSRTNPKTLFYSHFREKPVNKSVTSFSKASSKCVERNSPNSLGVWICDTCSINNAAPAVRCRGCEVLKCGIALQRQWTPAADESKGTQTNDKSDTRKSCNIQESSISISFPRVFGPPSNYTTNSCTGLSMVACPASSKSDMTTTAVASTSFQVPTFIFGCSNEAGRNNINSETFASSVTFPSVFGQTCSTLSSGVVNAGLTDNPSSAQFTGAGFHFSGNMVPNCNFSSPTNNNVFQFGANVPTQPTCQESFHLSPITTTRAPRLPNSVQSSGFTHRKIKTAVYRRK</sequence>
<dbReference type="OrthoDB" id="9950604at2759"/>
<dbReference type="EMBL" id="BFAA01004352">
    <property type="protein sequence ID" value="GCB67158.1"/>
    <property type="molecule type" value="Genomic_DNA"/>
</dbReference>
<evidence type="ECO:0000256" key="2">
    <source>
        <dbReference type="ARBA" id="ARBA00022771"/>
    </source>
</evidence>
<keyword evidence="1" id="KW-0479">Metal-binding</keyword>
<dbReference type="Proteomes" id="UP000288216">
    <property type="component" value="Unassembled WGS sequence"/>
</dbReference>
<proteinExistence type="predicted"/>
<gene>
    <name evidence="6" type="ORF">scyTo_0010208</name>
</gene>
<comment type="caution">
    <text evidence="6">The sequence shown here is derived from an EMBL/GenBank/DDBJ whole genome shotgun (WGS) entry which is preliminary data.</text>
</comment>
<evidence type="ECO:0000256" key="4">
    <source>
        <dbReference type="PROSITE-ProRule" id="PRU00322"/>
    </source>
</evidence>
<dbReference type="PROSITE" id="PS01358">
    <property type="entry name" value="ZF_RANBP2_1"/>
    <property type="match status" value="1"/>
</dbReference>
<keyword evidence="3" id="KW-0862">Zinc</keyword>
<feature type="domain" description="RanBP2-type" evidence="5">
    <location>
        <begin position="291"/>
        <end position="320"/>
    </location>
</feature>